<reference evidence="2 3" key="1">
    <citation type="submission" date="2018-09" db="EMBL/GenBank/DDBJ databases">
        <title>YIM PH21274 draft genome.</title>
        <authorList>
            <person name="Miao C."/>
        </authorList>
    </citation>
    <scope>NUCLEOTIDE SEQUENCE [LARGE SCALE GENOMIC DNA]</scope>
    <source>
        <strain evidence="2 3">YIM PH 21724</strain>
    </source>
</reference>
<organism evidence="2 3">
    <name type="scientific">Nocardia panacis</name>
    <dbReference type="NCBI Taxonomy" id="2340916"/>
    <lineage>
        <taxon>Bacteria</taxon>
        <taxon>Bacillati</taxon>
        <taxon>Actinomycetota</taxon>
        <taxon>Actinomycetes</taxon>
        <taxon>Mycobacteriales</taxon>
        <taxon>Nocardiaceae</taxon>
        <taxon>Nocardia</taxon>
    </lineage>
</organism>
<accession>A0A3A4KER6</accession>
<protein>
    <submittedName>
        <fullName evidence="2">RNA-binding protein</fullName>
    </submittedName>
</protein>
<evidence type="ECO:0000313" key="2">
    <source>
        <dbReference type="EMBL" id="RJO70949.1"/>
    </source>
</evidence>
<dbReference type="InterPro" id="IPR000504">
    <property type="entry name" value="RRM_dom"/>
</dbReference>
<dbReference type="Gene3D" id="3.30.70.330">
    <property type="match status" value="1"/>
</dbReference>
<gene>
    <name evidence="2" type="ORF">D5S18_27635</name>
</gene>
<dbReference type="PROSITE" id="PS50102">
    <property type="entry name" value="RRM"/>
    <property type="match status" value="1"/>
</dbReference>
<sequence>MRRRSSPMFARIQLSNLSPRTSDEKVRRLASDFGQVLDSRVDRDRATGSVVYGDLRDAAAAVAALNGRELDGNRVVVTGTAD</sequence>
<dbReference type="SUPFAM" id="SSF54928">
    <property type="entry name" value="RNA-binding domain, RBD"/>
    <property type="match status" value="1"/>
</dbReference>
<dbReference type="InterPro" id="IPR035979">
    <property type="entry name" value="RBD_domain_sf"/>
</dbReference>
<feature type="domain" description="RRM" evidence="1">
    <location>
        <begin position="10"/>
        <end position="82"/>
    </location>
</feature>
<comment type="caution">
    <text evidence="2">The sequence shown here is derived from an EMBL/GenBank/DDBJ whole genome shotgun (WGS) entry which is preliminary data.</text>
</comment>
<name>A0A3A4KER6_9NOCA</name>
<dbReference type="AlphaFoldDB" id="A0A3A4KER6"/>
<dbReference type="SMART" id="SM00360">
    <property type="entry name" value="RRM"/>
    <property type="match status" value="1"/>
</dbReference>
<evidence type="ECO:0000259" key="1">
    <source>
        <dbReference type="PROSITE" id="PS50102"/>
    </source>
</evidence>
<dbReference type="EMBL" id="QZFU01000036">
    <property type="protein sequence ID" value="RJO70949.1"/>
    <property type="molecule type" value="Genomic_DNA"/>
</dbReference>
<evidence type="ECO:0000313" key="3">
    <source>
        <dbReference type="Proteomes" id="UP000266677"/>
    </source>
</evidence>
<dbReference type="InterPro" id="IPR012677">
    <property type="entry name" value="Nucleotide-bd_a/b_plait_sf"/>
</dbReference>
<dbReference type="Pfam" id="PF00076">
    <property type="entry name" value="RRM_1"/>
    <property type="match status" value="1"/>
</dbReference>
<dbReference type="Proteomes" id="UP000266677">
    <property type="component" value="Unassembled WGS sequence"/>
</dbReference>
<dbReference type="CDD" id="cd00590">
    <property type="entry name" value="RRM_SF"/>
    <property type="match status" value="1"/>
</dbReference>
<keyword evidence="3" id="KW-1185">Reference proteome</keyword>
<proteinExistence type="predicted"/>
<dbReference type="GO" id="GO:0003723">
    <property type="term" value="F:RNA binding"/>
    <property type="evidence" value="ECO:0007669"/>
    <property type="project" value="InterPro"/>
</dbReference>